<reference evidence="1 2" key="1">
    <citation type="submission" date="2019-03" db="EMBL/GenBank/DDBJ databases">
        <title>Genomic Encyclopedia of Type Strains, Phase IV (KMG-IV): sequencing the most valuable type-strain genomes for metagenomic binning, comparative biology and taxonomic classification.</title>
        <authorList>
            <person name="Goeker M."/>
        </authorList>
    </citation>
    <scope>NUCLEOTIDE SEQUENCE [LARGE SCALE GENOMIC DNA]</scope>
    <source>
        <strain evidence="1 2">DSM 203</strain>
    </source>
</reference>
<dbReference type="InterPro" id="IPR034756">
    <property type="entry name" value="T2SSM_b"/>
</dbReference>
<dbReference type="RefSeq" id="WP_132228401.1">
    <property type="nucleotide sequence ID" value="NZ_NRRH01000049.1"/>
</dbReference>
<accession>A0A4R4ALN6</accession>
<evidence type="ECO:0000313" key="2">
    <source>
        <dbReference type="Proteomes" id="UP000295247"/>
    </source>
</evidence>
<comment type="caution">
    <text evidence="1">The sequence shown here is derived from an EMBL/GenBank/DDBJ whole genome shotgun (WGS) entry which is preliminary data.</text>
</comment>
<protein>
    <submittedName>
        <fullName evidence="1">General secretion pathway protein M</fullName>
    </submittedName>
</protein>
<gene>
    <name evidence="1" type="ORF">EDC29_101491</name>
</gene>
<sequence>MTRGRTDCLLVWGLAGSLLAGLLALTLLPWWLTLDALDARIASAEDRLARYQRIAAGLPVLRTELERVRTDPTLAGLYVQAATETIAGAELQRQLQEIIAAARGRLISVQLLPATNADAEAPTRLHVRAQIQGTTATLFEILYRIEQARPLLFVERLSARSAAQPEQRLRASRAAPPSLATAPEGALMLRLDVFGFVRGEET</sequence>
<name>A0A4R4ALN6_MARGR</name>
<dbReference type="NCBIfam" id="NF040576">
    <property type="entry name" value="T2SS_GspM_XpsM"/>
    <property type="match status" value="1"/>
</dbReference>
<proteinExistence type="predicted"/>
<dbReference type="Pfam" id="PF10741">
    <property type="entry name" value="T2SSM_b"/>
    <property type="match status" value="1"/>
</dbReference>
<dbReference type="EMBL" id="SMDC01000001">
    <property type="protein sequence ID" value="TCW40074.1"/>
    <property type="molecule type" value="Genomic_DNA"/>
</dbReference>
<organism evidence="1 2">
    <name type="scientific">Marichromatium gracile</name>
    <name type="common">Chromatium gracile</name>
    <dbReference type="NCBI Taxonomy" id="1048"/>
    <lineage>
        <taxon>Bacteria</taxon>
        <taxon>Pseudomonadati</taxon>
        <taxon>Pseudomonadota</taxon>
        <taxon>Gammaproteobacteria</taxon>
        <taxon>Chromatiales</taxon>
        <taxon>Chromatiaceae</taxon>
        <taxon>Marichromatium</taxon>
    </lineage>
</organism>
<dbReference type="AlphaFoldDB" id="A0A4R4ALN6"/>
<evidence type="ECO:0000313" key="1">
    <source>
        <dbReference type="EMBL" id="TCW40074.1"/>
    </source>
</evidence>
<dbReference type="Proteomes" id="UP000295247">
    <property type="component" value="Unassembled WGS sequence"/>
</dbReference>